<dbReference type="Pfam" id="PF13189">
    <property type="entry name" value="Cytidylate_kin2"/>
    <property type="match status" value="1"/>
</dbReference>
<organism evidence="1 2">
    <name type="scientific">Candidatus Eisenbergiella merdavium</name>
    <dbReference type="NCBI Taxonomy" id="2838551"/>
    <lineage>
        <taxon>Bacteria</taxon>
        <taxon>Bacillati</taxon>
        <taxon>Bacillota</taxon>
        <taxon>Clostridia</taxon>
        <taxon>Lachnospirales</taxon>
        <taxon>Lachnospiraceae</taxon>
        <taxon>Eisenbergiella</taxon>
    </lineage>
</organism>
<accession>A0A9D2NK62</accession>
<name>A0A9D2NK62_9FIRM</name>
<proteinExistence type="predicted"/>
<dbReference type="InterPro" id="IPR027417">
    <property type="entry name" value="P-loop_NTPase"/>
</dbReference>
<dbReference type="AlphaFoldDB" id="A0A9D2NK62"/>
<protein>
    <submittedName>
        <fullName evidence="1">Cytidylate kinase-like family protein</fullName>
    </submittedName>
</protein>
<dbReference type="Gene3D" id="3.40.50.300">
    <property type="entry name" value="P-loop containing nucleotide triphosphate hydrolases"/>
    <property type="match status" value="1"/>
</dbReference>
<dbReference type="EMBL" id="DWWS01000058">
    <property type="protein sequence ID" value="HJC25234.1"/>
    <property type="molecule type" value="Genomic_DNA"/>
</dbReference>
<evidence type="ECO:0000313" key="2">
    <source>
        <dbReference type="Proteomes" id="UP000823891"/>
    </source>
</evidence>
<keyword evidence="1" id="KW-0808">Transferase</keyword>
<dbReference type="GO" id="GO:0016301">
    <property type="term" value="F:kinase activity"/>
    <property type="evidence" value="ECO:0007669"/>
    <property type="project" value="UniProtKB-KW"/>
</dbReference>
<reference evidence="1" key="2">
    <citation type="submission" date="2021-04" db="EMBL/GenBank/DDBJ databases">
        <authorList>
            <person name="Gilroy R."/>
        </authorList>
    </citation>
    <scope>NUCLEOTIDE SEQUENCE</scope>
    <source>
        <strain evidence="1">USAMLcec2-132</strain>
    </source>
</reference>
<comment type="caution">
    <text evidence="1">The sequence shown here is derived from an EMBL/GenBank/DDBJ whole genome shotgun (WGS) entry which is preliminary data.</text>
</comment>
<sequence length="200" mass="22847">MKTAKKKIITIGREFGAGGRTVGMEVAERLGISFYDRDLILKTAEEAPGLRPEDVRRWDERISYDGGFTQSLFDFYSRPLSDRIWEAQKFAIRRIADRESCVLVGRNADYILREFDHVLKVFIYADRDWRVRHMEALMPACSGAEIEADTRSVDKARRSYCMKYTGQTYGYAGNYDLTINTGTLGFDKAVELVVSAAEKI</sequence>
<dbReference type="SUPFAM" id="SSF52540">
    <property type="entry name" value="P-loop containing nucleoside triphosphate hydrolases"/>
    <property type="match status" value="1"/>
</dbReference>
<evidence type="ECO:0000313" key="1">
    <source>
        <dbReference type="EMBL" id="HJC25234.1"/>
    </source>
</evidence>
<reference evidence="1" key="1">
    <citation type="journal article" date="2021" name="PeerJ">
        <title>Extensive microbial diversity within the chicken gut microbiome revealed by metagenomics and culture.</title>
        <authorList>
            <person name="Gilroy R."/>
            <person name="Ravi A."/>
            <person name="Getino M."/>
            <person name="Pursley I."/>
            <person name="Horton D.L."/>
            <person name="Alikhan N.F."/>
            <person name="Baker D."/>
            <person name="Gharbi K."/>
            <person name="Hall N."/>
            <person name="Watson M."/>
            <person name="Adriaenssens E.M."/>
            <person name="Foster-Nyarko E."/>
            <person name="Jarju S."/>
            <person name="Secka A."/>
            <person name="Antonio M."/>
            <person name="Oren A."/>
            <person name="Chaudhuri R.R."/>
            <person name="La Ragione R."/>
            <person name="Hildebrand F."/>
            <person name="Pallen M.J."/>
        </authorList>
    </citation>
    <scope>NUCLEOTIDE SEQUENCE</scope>
    <source>
        <strain evidence="1">USAMLcec2-132</strain>
    </source>
</reference>
<gene>
    <name evidence="1" type="ORF">H9761_16290</name>
</gene>
<dbReference type="Proteomes" id="UP000823891">
    <property type="component" value="Unassembled WGS sequence"/>
</dbReference>
<keyword evidence="1" id="KW-0418">Kinase</keyword>